<protein>
    <submittedName>
        <fullName evidence="2">Amidohydrolase family protein</fullName>
    </submittedName>
</protein>
<dbReference type="Gene3D" id="2.30.40.10">
    <property type="entry name" value="Urease, subunit C, domain 1"/>
    <property type="match status" value="1"/>
</dbReference>
<name>A0A554SD53_9ACTN</name>
<dbReference type="OrthoDB" id="9776455at2"/>
<comment type="caution">
    <text evidence="2">The sequence shown here is derived from an EMBL/GenBank/DDBJ whole genome shotgun (WGS) entry which is preliminary data.</text>
</comment>
<dbReference type="PANTHER" id="PTHR43135:SF3">
    <property type="entry name" value="ALPHA-D-RIBOSE 1-METHYLPHOSPHONATE 5-TRIPHOSPHATE DIPHOSPHATASE"/>
    <property type="match status" value="1"/>
</dbReference>
<dbReference type="InterPro" id="IPR032466">
    <property type="entry name" value="Metal_Hydrolase"/>
</dbReference>
<evidence type="ECO:0000313" key="2">
    <source>
        <dbReference type="EMBL" id="TSD64280.1"/>
    </source>
</evidence>
<dbReference type="CDD" id="cd01299">
    <property type="entry name" value="Met_dep_hydrolase_A"/>
    <property type="match status" value="1"/>
</dbReference>
<dbReference type="InterPro" id="IPR057744">
    <property type="entry name" value="OTAase-like"/>
</dbReference>
<feature type="domain" description="Amidohydrolase-related" evidence="1">
    <location>
        <begin position="58"/>
        <end position="412"/>
    </location>
</feature>
<evidence type="ECO:0000259" key="1">
    <source>
        <dbReference type="Pfam" id="PF01979"/>
    </source>
</evidence>
<dbReference type="InterPro" id="IPR006680">
    <property type="entry name" value="Amidohydro-rel"/>
</dbReference>
<dbReference type="SUPFAM" id="SSF51338">
    <property type="entry name" value="Composite domain of metallo-dependent hydrolases"/>
    <property type="match status" value="1"/>
</dbReference>
<organism evidence="2 3">
    <name type="scientific">Aeromicrobium piscarium</name>
    <dbReference type="NCBI Taxonomy" id="2590901"/>
    <lineage>
        <taxon>Bacteria</taxon>
        <taxon>Bacillati</taxon>
        <taxon>Actinomycetota</taxon>
        <taxon>Actinomycetes</taxon>
        <taxon>Propionibacteriales</taxon>
        <taxon>Nocardioidaceae</taxon>
        <taxon>Aeromicrobium</taxon>
    </lineage>
</organism>
<dbReference type="Gene3D" id="3.20.20.140">
    <property type="entry name" value="Metal-dependent hydrolases"/>
    <property type="match status" value="1"/>
</dbReference>
<keyword evidence="2" id="KW-0378">Hydrolase</keyword>
<evidence type="ECO:0000313" key="3">
    <source>
        <dbReference type="Proteomes" id="UP000316988"/>
    </source>
</evidence>
<dbReference type="SUPFAM" id="SSF51556">
    <property type="entry name" value="Metallo-dependent hydrolases"/>
    <property type="match status" value="1"/>
</dbReference>
<dbReference type="AlphaFoldDB" id="A0A554SD53"/>
<dbReference type="RefSeq" id="WP_143912723.1">
    <property type="nucleotide sequence ID" value="NZ_VLNT01000004.1"/>
</dbReference>
<dbReference type="EMBL" id="VLNT01000004">
    <property type="protein sequence ID" value="TSD64280.1"/>
    <property type="molecule type" value="Genomic_DNA"/>
</dbReference>
<dbReference type="InterPro" id="IPR011059">
    <property type="entry name" value="Metal-dep_hydrolase_composite"/>
</dbReference>
<dbReference type="PANTHER" id="PTHR43135">
    <property type="entry name" value="ALPHA-D-RIBOSE 1-METHYLPHOSPHONATE 5-TRIPHOSPHATE DIPHOSPHATASE"/>
    <property type="match status" value="1"/>
</dbReference>
<dbReference type="InterPro" id="IPR051781">
    <property type="entry name" value="Metallo-dep_Hydrolase"/>
</dbReference>
<accession>A0A554SD53</accession>
<reference evidence="2 3" key="1">
    <citation type="submission" date="2019-07" db="EMBL/GenBank/DDBJ databases">
        <authorList>
            <person name="Zhao L.H."/>
        </authorList>
    </citation>
    <scope>NUCLEOTIDE SEQUENCE [LARGE SCALE GENOMIC DNA]</scope>
    <source>
        <strain evidence="2 3">Co35</strain>
    </source>
</reference>
<dbReference type="Proteomes" id="UP000316988">
    <property type="component" value="Unassembled WGS sequence"/>
</dbReference>
<sequence>MPESLCFHHGQLIDGTGREPVPDGVVLTDTDGHITYAGPADGAPDAGDARRVDAAGGTILPGFIDCHVHVFASGRWEPLAVAMAKFDDYRHLEAAVRLRQTLLAGVTTVRDLGGTTPGMRRAVADGLIDGPRLLVSHGILSHTGGHVDWTFPNGQAVERSDYAISALNHIVDSPQEAVVATRQLVRSGVDVIKVCATGGMGSVSDDPDDQGLTVEEMRAIHAELGRYHGRRLPIAAHAQGRRGIHNALISGVRSIEHGYGIGEEECQLLIDSGAFLVPTLSTMVFDPEDQQRMPADYVRKKLGWIERGRENIANAIDQGASVALGTDAGAGPHGLNLRELGYLCDLGMTPHAAIQSGTRVGAELLELDDSIGTLEAGKLADVVVYDGDAIADIRGLGDAERISHVATSGRLVKDAGTYRPRVLSI</sequence>
<gene>
    <name evidence="2" type="ORF">FNM00_06960</name>
</gene>
<proteinExistence type="predicted"/>
<keyword evidence="3" id="KW-1185">Reference proteome</keyword>
<dbReference type="GO" id="GO:0016810">
    <property type="term" value="F:hydrolase activity, acting on carbon-nitrogen (but not peptide) bonds"/>
    <property type="evidence" value="ECO:0007669"/>
    <property type="project" value="InterPro"/>
</dbReference>
<dbReference type="Pfam" id="PF01979">
    <property type="entry name" value="Amidohydro_1"/>
    <property type="match status" value="1"/>
</dbReference>